<sequence>MQKVNFNIIKIKILASKNPDFTGIFAFLHSIKSEFLPSNWGTQKIKAFFQLNPTVVFLPIKFIIVTATYFC</sequence>
<dbReference type="Proteomes" id="UP000020977">
    <property type="component" value="Unassembled WGS sequence"/>
</dbReference>
<accession>A0A014KWL1</accession>
<comment type="caution">
    <text evidence="1">The sequence shown here is derived from an EMBL/GenBank/DDBJ whole genome shotgun (WGS) entry which is preliminary data.</text>
</comment>
<organism evidence="1 2">
    <name type="scientific">Mesomycoplasma ovipneumoniae 14811</name>
    <dbReference type="NCBI Taxonomy" id="1188239"/>
    <lineage>
        <taxon>Bacteria</taxon>
        <taxon>Bacillati</taxon>
        <taxon>Mycoplasmatota</taxon>
        <taxon>Mycoplasmoidales</taxon>
        <taxon>Metamycoplasmataceae</taxon>
        <taxon>Mesomycoplasma</taxon>
    </lineage>
</organism>
<dbReference type="AlphaFoldDB" id="A0A014KWL1"/>
<evidence type="ECO:0000313" key="1">
    <source>
        <dbReference type="EMBL" id="EXU61396.1"/>
    </source>
</evidence>
<dbReference type="PATRIC" id="fig|1188239.3.peg.302"/>
<reference evidence="1 2" key="1">
    <citation type="submission" date="2014-03" db="EMBL/GenBank/DDBJ databases">
        <title>Genome sequence of Mycoplasma ovipneumoniae strain 14811.</title>
        <authorList>
            <person name="Sirand-Pugnet P."/>
            <person name="Breton M."/>
            <person name="Dordet-Frisoni E."/>
            <person name="Baranowski E."/>
            <person name="Barre A."/>
            <person name="Couture C."/>
            <person name="Dupuy V."/>
            <person name="Gaurivaud P."/>
            <person name="Jacob D."/>
            <person name="Lemaitre C."/>
            <person name="Manso-Silvan L."/>
            <person name="Nikolski M."/>
            <person name="Nouvel L.-X."/>
            <person name="Poumarat F."/>
            <person name="Tardy F."/>
            <person name="Thebault P."/>
            <person name="Theil S."/>
            <person name="Citti C."/>
            <person name="Thiaucourt F."/>
            <person name="Blanchard A."/>
        </authorList>
    </citation>
    <scope>NUCLEOTIDE SEQUENCE [LARGE SCALE GENOMIC DNA]</scope>
    <source>
        <strain evidence="1 2">14811</strain>
    </source>
</reference>
<protein>
    <submittedName>
        <fullName evidence="1">Uncharacterized protein</fullName>
    </submittedName>
</protein>
<proteinExistence type="predicted"/>
<dbReference type="EMBL" id="JFAD01000009">
    <property type="protein sequence ID" value="EXU61396.1"/>
    <property type="molecule type" value="Genomic_DNA"/>
</dbReference>
<evidence type="ECO:0000313" key="2">
    <source>
        <dbReference type="Proteomes" id="UP000020977"/>
    </source>
</evidence>
<name>A0A014KWL1_9BACT</name>
<gene>
    <name evidence="1" type="ORF">MOVI_1030</name>
</gene>